<keyword evidence="1" id="KW-0472">Membrane</keyword>
<keyword evidence="1" id="KW-1133">Transmembrane helix</keyword>
<evidence type="ECO:0000313" key="2">
    <source>
        <dbReference type="EMBL" id="TFW71620.1"/>
    </source>
</evidence>
<feature type="transmembrane region" description="Helical" evidence="1">
    <location>
        <begin position="15"/>
        <end position="36"/>
    </location>
</feature>
<keyword evidence="1" id="KW-0812">Transmembrane</keyword>
<protein>
    <submittedName>
        <fullName evidence="2">Uncharacterized protein</fullName>
    </submittedName>
</protein>
<keyword evidence="3" id="KW-1185">Reference proteome</keyword>
<proteinExistence type="predicted"/>
<dbReference type="OrthoDB" id="8703192at2"/>
<reference evidence="2 3" key="1">
    <citation type="submission" date="2018-02" db="EMBL/GenBank/DDBJ databases">
        <title>A novel lanthanide dependent methylotroph, Methylotenera sp. La3113.</title>
        <authorList>
            <person name="Lv H."/>
            <person name="Tani A."/>
        </authorList>
    </citation>
    <scope>NUCLEOTIDE SEQUENCE [LARGE SCALE GENOMIC DNA]</scope>
    <source>
        <strain evidence="2 3">La3113</strain>
    </source>
</reference>
<gene>
    <name evidence="2" type="ORF">C3Y98_05885</name>
</gene>
<dbReference type="Pfam" id="PF05137">
    <property type="entry name" value="PilN"/>
    <property type="match status" value="1"/>
</dbReference>
<evidence type="ECO:0000256" key="1">
    <source>
        <dbReference type="SAM" id="Phobius"/>
    </source>
</evidence>
<dbReference type="EMBL" id="PQVH01000008">
    <property type="protein sequence ID" value="TFW71620.1"/>
    <property type="molecule type" value="Genomic_DNA"/>
</dbReference>
<dbReference type="InterPro" id="IPR007813">
    <property type="entry name" value="PilN"/>
</dbReference>
<organism evidence="2 3">
    <name type="scientific">Methylotenera oryzisoli</name>
    <dbReference type="NCBI Taxonomy" id="2080758"/>
    <lineage>
        <taxon>Bacteria</taxon>
        <taxon>Pseudomonadati</taxon>
        <taxon>Pseudomonadota</taxon>
        <taxon>Betaproteobacteria</taxon>
        <taxon>Nitrosomonadales</taxon>
        <taxon>Methylophilaceae</taxon>
        <taxon>Methylotenera</taxon>
    </lineage>
</organism>
<accession>A0A4Y9VS22</accession>
<dbReference type="Proteomes" id="UP000297706">
    <property type="component" value="Unassembled WGS sequence"/>
</dbReference>
<evidence type="ECO:0000313" key="3">
    <source>
        <dbReference type="Proteomes" id="UP000297706"/>
    </source>
</evidence>
<dbReference type="RefSeq" id="WP_135277165.1">
    <property type="nucleotide sequence ID" value="NZ_PQVH01000008.1"/>
</dbReference>
<name>A0A4Y9VS22_9PROT</name>
<sequence length="173" mass="18902">MSTITLNHALAVKRVNLTALVLLVAGVLISCLIINYHQTLLSDTRKLEANIDALSRAQSVRYLPKVNVNHNAQKTHDIAAVNAAIAEIVLPWNAIFKILEATKSDAVKLLAVEPSIKKQTLRITALALDVDSMMAYVDSLIQQKMLKNVALVSQESAEVNGQPAVHFVVETAW</sequence>
<comment type="caution">
    <text evidence="2">The sequence shown here is derived from an EMBL/GenBank/DDBJ whole genome shotgun (WGS) entry which is preliminary data.</text>
</comment>
<dbReference type="AlphaFoldDB" id="A0A4Y9VS22"/>